<evidence type="ECO:0000256" key="10">
    <source>
        <dbReference type="SAM" id="Phobius"/>
    </source>
</evidence>
<dbReference type="GO" id="GO:0015808">
    <property type="term" value="P:L-alanine transport"/>
    <property type="evidence" value="ECO:0007669"/>
    <property type="project" value="TreeGrafter"/>
</dbReference>
<feature type="transmembrane region" description="Helical" evidence="10">
    <location>
        <begin position="113"/>
        <end position="136"/>
    </location>
</feature>
<dbReference type="InterPro" id="IPR052157">
    <property type="entry name" value="BCAA_transport_permease"/>
</dbReference>
<feature type="transmembrane region" description="Helical" evidence="10">
    <location>
        <begin position="20"/>
        <end position="41"/>
    </location>
</feature>
<evidence type="ECO:0000256" key="1">
    <source>
        <dbReference type="ARBA" id="ARBA00004651"/>
    </source>
</evidence>
<dbReference type="CDD" id="cd06582">
    <property type="entry name" value="TM_PBP1_LivH_like"/>
    <property type="match status" value="1"/>
</dbReference>
<dbReference type="GO" id="GO:0005886">
    <property type="term" value="C:plasma membrane"/>
    <property type="evidence" value="ECO:0007669"/>
    <property type="project" value="UniProtKB-SubCell"/>
</dbReference>
<organism evidence="11 12">
    <name type="scientific">Trebonia kvetii</name>
    <dbReference type="NCBI Taxonomy" id="2480626"/>
    <lineage>
        <taxon>Bacteria</taxon>
        <taxon>Bacillati</taxon>
        <taxon>Actinomycetota</taxon>
        <taxon>Actinomycetes</taxon>
        <taxon>Streptosporangiales</taxon>
        <taxon>Treboniaceae</taxon>
        <taxon>Trebonia</taxon>
    </lineage>
</organism>
<evidence type="ECO:0000256" key="2">
    <source>
        <dbReference type="ARBA" id="ARBA00022448"/>
    </source>
</evidence>
<feature type="transmembrane region" description="Helical" evidence="10">
    <location>
        <begin position="156"/>
        <end position="178"/>
    </location>
</feature>
<dbReference type="InterPro" id="IPR001851">
    <property type="entry name" value="ABC_transp_permease"/>
</dbReference>
<keyword evidence="2" id="KW-0813">Transport</keyword>
<feature type="transmembrane region" description="Helical" evidence="10">
    <location>
        <begin position="79"/>
        <end position="101"/>
    </location>
</feature>
<evidence type="ECO:0000256" key="7">
    <source>
        <dbReference type="ARBA" id="ARBA00022989"/>
    </source>
</evidence>
<dbReference type="GO" id="GO:0015188">
    <property type="term" value="F:L-isoleucine transmembrane transporter activity"/>
    <property type="evidence" value="ECO:0007669"/>
    <property type="project" value="TreeGrafter"/>
</dbReference>
<dbReference type="AlphaFoldDB" id="A0A6P2BKP0"/>
<feature type="transmembrane region" description="Helical" evidence="10">
    <location>
        <begin position="210"/>
        <end position="229"/>
    </location>
</feature>
<dbReference type="GO" id="GO:0015190">
    <property type="term" value="F:L-leucine transmembrane transporter activity"/>
    <property type="evidence" value="ECO:0007669"/>
    <property type="project" value="TreeGrafter"/>
</dbReference>
<evidence type="ECO:0000313" key="12">
    <source>
        <dbReference type="Proteomes" id="UP000460272"/>
    </source>
</evidence>
<evidence type="ECO:0000313" key="11">
    <source>
        <dbReference type="EMBL" id="TVY98974.1"/>
    </source>
</evidence>
<keyword evidence="8 10" id="KW-0472">Membrane</keyword>
<feature type="transmembrane region" description="Helical" evidence="10">
    <location>
        <begin position="279"/>
        <end position="297"/>
    </location>
</feature>
<dbReference type="Proteomes" id="UP000460272">
    <property type="component" value="Unassembled WGS sequence"/>
</dbReference>
<accession>A0A6P2BKP0</accession>
<gene>
    <name evidence="11" type="ORF">EAS64_42480</name>
</gene>
<protein>
    <submittedName>
        <fullName evidence="11">Branched-chain amino acid ABC transporter permease</fullName>
    </submittedName>
</protein>
<dbReference type="PANTHER" id="PTHR11795:SF371">
    <property type="entry name" value="HIGH-AFFINITY BRANCHED-CHAIN AMINO ACID TRANSPORT SYSTEM PERMEASE PROTEIN LIVH"/>
    <property type="match status" value="1"/>
</dbReference>
<reference evidence="11 12" key="1">
    <citation type="submission" date="2018-11" db="EMBL/GenBank/DDBJ databases">
        <title>Trebonia kvetii gen.nov., sp.nov., a novel acidophilic actinobacterium, and proposal of the new actinobacterial family Treboniaceae fam. nov.</title>
        <authorList>
            <person name="Rapoport D."/>
            <person name="Sagova-Mareckova M."/>
            <person name="Sedlacek I."/>
            <person name="Provaznik J."/>
            <person name="Kralova S."/>
            <person name="Pavlinic D."/>
            <person name="Benes V."/>
            <person name="Kopecky J."/>
        </authorList>
    </citation>
    <scope>NUCLEOTIDE SEQUENCE [LARGE SCALE GENOMIC DNA]</scope>
    <source>
        <strain evidence="11 12">15Tr583</strain>
    </source>
</reference>
<evidence type="ECO:0000256" key="3">
    <source>
        <dbReference type="ARBA" id="ARBA00022475"/>
    </source>
</evidence>
<dbReference type="GO" id="GO:0042941">
    <property type="term" value="P:D-alanine transmembrane transport"/>
    <property type="evidence" value="ECO:0007669"/>
    <property type="project" value="TreeGrafter"/>
</dbReference>
<dbReference type="Pfam" id="PF02653">
    <property type="entry name" value="BPD_transp_2"/>
    <property type="match status" value="1"/>
</dbReference>
<keyword evidence="4" id="KW-0997">Cell inner membrane</keyword>
<dbReference type="OrthoDB" id="9807115at2"/>
<keyword evidence="7 10" id="KW-1133">Transmembrane helix</keyword>
<evidence type="ECO:0000256" key="5">
    <source>
        <dbReference type="ARBA" id="ARBA00022692"/>
    </source>
</evidence>
<feature type="transmembrane region" description="Helical" evidence="10">
    <location>
        <begin position="53"/>
        <end position="73"/>
    </location>
</feature>
<proteinExistence type="inferred from homology"/>
<dbReference type="GO" id="GO:1903806">
    <property type="term" value="P:L-isoleucine import across plasma membrane"/>
    <property type="evidence" value="ECO:0007669"/>
    <property type="project" value="TreeGrafter"/>
</dbReference>
<keyword evidence="12" id="KW-1185">Reference proteome</keyword>
<comment type="similarity">
    <text evidence="9">Belongs to the binding-protein-dependent transport system permease family. LivHM subfamily.</text>
</comment>
<evidence type="ECO:0000256" key="6">
    <source>
        <dbReference type="ARBA" id="ARBA00022970"/>
    </source>
</evidence>
<keyword evidence="5 10" id="KW-0812">Transmembrane</keyword>
<comment type="subcellular location">
    <subcellularLocation>
        <location evidence="1">Cell membrane</location>
        <topology evidence="1">Multi-pass membrane protein</topology>
    </subcellularLocation>
</comment>
<keyword evidence="6" id="KW-0029">Amino-acid transport</keyword>
<evidence type="ECO:0000256" key="9">
    <source>
        <dbReference type="ARBA" id="ARBA00037998"/>
    </source>
</evidence>
<dbReference type="GO" id="GO:0005304">
    <property type="term" value="F:L-valine transmembrane transporter activity"/>
    <property type="evidence" value="ECO:0007669"/>
    <property type="project" value="TreeGrafter"/>
</dbReference>
<sequence length="309" mass="32435">MSVAPARTGRGQHPERSQPMHTILLSAGFGLVTASILALAGVGMSLQFSVTNFVNFAYGDYATMGAYLALFAVHKHLPIVGAAAVSGLAMALLSLLIYRVVFRSFVRQRSRNVTLLIVSVGVSLALQGTISAIWGSGFQTYQLNVQSPLHIGPFQLTLQQILIIAIAALALAGVHALLRYTIIGKTMRAMSDNKDLAEVSGINTTRVTDLTWLLSGLLVGIAGVVLAINTSSFTPLLGTQFLFLVFAGVILGGIGRIYGAMLGALIIGMSTEIASPYVGAAYADAAAFVIMILILLIRPSGIFAAKGKA</sequence>
<keyword evidence="3" id="KW-1003">Cell membrane</keyword>
<evidence type="ECO:0000256" key="8">
    <source>
        <dbReference type="ARBA" id="ARBA00023136"/>
    </source>
</evidence>
<dbReference type="EMBL" id="RPFW01000016">
    <property type="protein sequence ID" value="TVY98974.1"/>
    <property type="molecule type" value="Genomic_DNA"/>
</dbReference>
<evidence type="ECO:0000256" key="4">
    <source>
        <dbReference type="ARBA" id="ARBA00022519"/>
    </source>
</evidence>
<dbReference type="GO" id="GO:0015192">
    <property type="term" value="F:L-phenylalanine transmembrane transporter activity"/>
    <property type="evidence" value="ECO:0007669"/>
    <property type="project" value="TreeGrafter"/>
</dbReference>
<feature type="transmembrane region" description="Helical" evidence="10">
    <location>
        <begin position="241"/>
        <end position="267"/>
    </location>
</feature>
<dbReference type="PANTHER" id="PTHR11795">
    <property type="entry name" value="BRANCHED-CHAIN AMINO ACID TRANSPORT SYSTEM PERMEASE PROTEIN LIVH"/>
    <property type="match status" value="1"/>
</dbReference>
<name>A0A6P2BKP0_9ACTN</name>
<comment type="caution">
    <text evidence="11">The sequence shown here is derived from an EMBL/GenBank/DDBJ whole genome shotgun (WGS) entry which is preliminary data.</text>
</comment>